<dbReference type="CDD" id="cd21471">
    <property type="entry name" value="CrtC-like"/>
    <property type="match status" value="1"/>
</dbReference>
<dbReference type="eggNOG" id="COG5621">
    <property type="taxonomic scope" value="Bacteria"/>
</dbReference>
<evidence type="ECO:0000313" key="2">
    <source>
        <dbReference type="Proteomes" id="UP000009881"/>
    </source>
</evidence>
<gene>
    <name evidence="1" type="ORF">C882_1684</name>
</gene>
<keyword evidence="2" id="KW-1185">Reference proteome</keyword>
<comment type="caution">
    <text evidence="1">The sequence shown here is derived from an EMBL/GenBank/DDBJ whole genome shotgun (WGS) entry which is preliminary data.</text>
</comment>
<dbReference type="RefSeq" id="WP_009538673.1">
    <property type="nucleotide sequence ID" value="NZ_ANHY01000002.1"/>
</dbReference>
<reference evidence="1 2" key="1">
    <citation type="journal article" date="2013" name="Genome Announc.">
        <title>Draft Genome Sequence of an Alphaproteobacterium, Caenispirillum salinarum AK4(T), Isolated from a Solar Saltern.</title>
        <authorList>
            <person name="Khatri I."/>
            <person name="Singh A."/>
            <person name="Korpole S."/>
            <person name="Pinnaka A.K."/>
            <person name="Subramanian S."/>
        </authorList>
    </citation>
    <scope>NUCLEOTIDE SEQUENCE [LARGE SCALE GENOMIC DNA]</scope>
    <source>
        <strain evidence="1 2">AK4</strain>
    </source>
</reference>
<dbReference type="AlphaFoldDB" id="K9HXD8"/>
<protein>
    <submittedName>
        <fullName evidence="1">Hydroxyneurosporene dehydrogenase</fullName>
    </submittedName>
</protein>
<sequence>MSRDGYVWWYVDAVSDDGREALTIICFIGSVFSPYYAWTRRKGPTDPARHCCMNVVLYGASANRWAMTERGAASLARDATTIRIGPSGLRWEGGVLTVDFDEVTAPIPGRLKGRLRVHADAVTPRAFTLDPAGAHRWWPIAPSSRVEVVLEKPALSWKGRAYFDTNDGSEPLEKGFKDWDWCRAPLKDGGAAILYETRPLDGPSRCLSLRIGRDGSSREIEPPPPVMLPKTRLWRIRRASRSQAPEAARVAGTLEDTPFYARSLLSLRLAGEDATAVHESLDMRRFTNPLVQAMLPFRMPRAFGR</sequence>
<evidence type="ECO:0000313" key="1">
    <source>
        <dbReference type="EMBL" id="EKV32846.1"/>
    </source>
</evidence>
<dbReference type="Proteomes" id="UP000009881">
    <property type="component" value="Unassembled WGS sequence"/>
</dbReference>
<accession>K9HXD8</accession>
<dbReference type="STRING" id="1238182.C882_1684"/>
<name>K9HXD8_9PROT</name>
<dbReference type="PATRIC" id="fig|1238182.3.peg.222"/>
<dbReference type="SUPFAM" id="SSF159245">
    <property type="entry name" value="AttH-like"/>
    <property type="match status" value="1"/>
</dbReference>
<dbReference type="EMBL" id="ANHY01000002">
    <property type="protein sequence ID" value="EKV32846.1"/>
    <property type="molecule type" value="Genomic_DNA"/>
</dbReference>
<organism evidence="1 2">
    <name type="scientific">Caenispirillum salinarum AK4</name>
    <dbReference type="NCBI Taxonomy" id="1238182"/>
    <lineage>
        <taxon>Bacteria</taxon>
        <taxon>Pseudomonadati</taxon>
        <taxon>Pseudomonadota</taxon>
        <taxon>Alphaproteobacteria</taxon>
        <taxon>Rhodospirillales</taxon>
        <taxon>Novispirillaceae</taxon>
        <taxon>Caenispirillum</taxon>
    </lineage>
</organism>
<proteinExistence type="predicted"/>
<dbReference type="OrthoDB" id="5491608at2"/>